<protein>
    <recommendedName>
        <fullName evidence="9">Mechanosensitive ion channel MscS domain-containing protein</fullName>
    </recommendedName>
</protein>
<feature type="transmembrane region" description="Helical" evidence="8">
    <location>
        <begin position="283"/>
        <end position="301"/>
    </location>
</feature>
<dbReference type="PANTHER" id="PTHR30566">
    <property type="entry name" value="YNAI-RELATED MECHANOSENSITIVE ION CHANNEL"/>
    <property type="match status" value="1"/>
</dbReference>
<keyword evidence="3 8" id="KW-0812">Transmembrane</keyword>
<dbReference type="AlphaFoldDB" id="A0A2C9WP00"/>
<keyword evidence="7" id="KW-0407">Ion channel</keyword>
<gene>
    <name evidence="10" type="ORF">MANES_01G254000v8</name>
</gene>
<evidence type="ECO:0000256" key="3">
    <source>
        <dbReference type="ARBA" id="ARBA00022692"/>
    </source>
</evidence>
<reference evidence="11" key="1">
    <citation type="journal article" date="2016" name="Nat. Biotechnol.">
        <title>Sequencing wild and cultivated cassava and related species reveals extensive interspecific hybridization and genetic diversity.</title>
        <authorList>
            <person name="Bredeson J.V."/>
            <person name="Lyons J.B."/>
            <person name="Prochnik S.E."/>
            <person name="Wu G.A."/>
            <person name="Ha C.M."/>
            <person name="Edsinger-Gonzales E."/>
            <person name="Grimwood J."/>
            <person name="Schmutz J."/>
            <person name="Rabbi I.Y."/>
            <person name="Egesi C."/>
            <person name="Nauluvula P."/>
            <person name="Lebot V."/>
            <person name="Ndunguru J."/>
            <person name="Mkamilo G."/>
            <person name="Bart R.S."/>
            <person name="Setter T.L."/>
            <person name="Gleadow R.M."/>
            <person name="Kulakow P."/>
            <person name="Ferguson M.E."/>
            <person name="Rounsley S."/>
            <person name="Rokhsar D.S."/>
        </authorList>
    </citation>
    <scope>NUCLEOTIDE SEQUENCE [LARGE SCALE GENOMIC DNA]</scope>
    <source>
        <strain evidence="11">cv. AM560-2</strain>
    </source>
</reference>
<dbReference type="GO" id="GO:0005739">
    <property type="term" value="C:mitochondrion"/>
    <property type="evidence" value="ECO:0000318"/>
    <property type="project" value="GO_Central"/>
</dbReference>
<dbReference type="SUPFAM" id="SSF82861">
    <property type="entry name" value="Mechanosensitive channel protein MscS (YggB), transmembrane region"/>
    <property type="match status" value="1"/>
</dbReference>
<dbReference type="InterPro" id="IPR010920">
    <property type="entry name" value="LSM_dom_sf"/>
</dbReference>
<dbReference type="Pfam" id="PF00924">
    <property type="entry name" value="MS_channel_2nd"/>
    <property type="match status" value="1"/>
</dbReference>
<evidence type="ECO:0000256" key="4">
    <source>
        <dbReference type="ARBA" id="ARBA00022989"/>
    </source>
</evidence>
<dbReference type="OMA" id="NIMEICL"/>
<keyword evidence="5" id="KW-0813">Transport</keyword>
<feature type="domain" description="Mechanosensitive ion channel MscS" evidence="9">
    <location>
        <begin position="369"/>
        <end position="436"/>
    </location>
</feature>
<dbReference type="OrthoDB" id="567160at2759"/>
<sequence length="540" mass="59262">MAGVRLSMLKSVYSSVKPISKLQPFNPFTDSTRCTNQSLIRSLYAFVNQDCSKEESKLAQNFANAHTKIPSYDTSVVSHCFKANSIFLGTSSPNSLFGRTVPHISASSMLSYRSFSSSDGKINKPGSVEVSAASSGNNDVGNGGDVGIDWIEKVRDSWQSAVDAGTSTVQKTKEVYDEMVPYSQQLLDSHPYLKEVIVPVGYTSVGTVLAWVVMPRLLRMFHKYAMQTPASLLSKSLSREPVPYEKSFWGALEDPVRYLITFMAFLKIGMMVAPTIASQYMAQGWRGAIVLSFVWFLYRWKTNVFSRALGAQSLSLVDKERMLTLDKVSSIGLFVIGLMALAEASGVAVQSILTVGGIGGVATAFAARDVLGNVLSGLSMQFSKPFSLGDTIKAGSIEGQVVEMGLTTTMLLNVEKFPVLVPNSLFSSQVIVNKSRAQWRSMTVKLPVKIDDLENIPQISNEIASMLKSNPKVFLEKEAPYCFLSRVESSFAELTIGCNLRHMSKNELYSAEQDILLQSVRILKEHGARLGSTWQDVTTQ</sequence>
<evidence type="ECO:0000256" key="6">
    <source>
        <dbReference type="ARBA" id="ARBA00023136"/>
    </source>
</evidence>
<dbReference type="InterPro" id="IPR023408">
    <property type="entry name" value="MscS_beta-dom_sf"/>
</dbReference>
<dbReference type="Gene3D" id="1.10.287.1260">
    <property type="match status" value="1"/>
</dbReference>
<proteinExistence type="inferred from homology"/>
<dbReference type="Gramene" id="Manes.01G254000.2.v8.1">
    <property type="protein sequence ID" value="Manes.01G254000.2.v8.1.CDS"/>
    <property type="gene ID" value="Manes.01G254000.v8.1"/>
</dbReference>
<dbReference type="Proteomes" id="UP000091857">
    <property type="component" value="Chromosome 1"/>
</dbReference>
<dbReference type="SUPFAM" id="SSF50182">
    <property type="entry name" value="Sm-like ribonucleoproteins"/>
    <property type="match status" value="1"/>
</dbReference>
<evidence type="ECO:0000256" key="2">
    <source>
        <dbReference type="ARBA" id="ARBA00008017"/>
    </source>
</evidence>
<evidence type="ECO:0000256" key="1">
    <source>
        <dbReference type="ARBA" id="ARBA00004141"/>
    </source>
</evidence>
<evidence type="ECO:0000313" key="10">
    <source>
        <dbReference type="EMBL" id="OAY62256.1"/>
    </source>
</evidence>
<comment type="subcellular location">
    <subcellularLocation>
        <location evidence="1">Membrane</location>
        <topology evidence="1">Multi-pass membrane protein</topology>
    </subcellularLocation>
</comment>
<keyword evidence="5" id="KW-0406">Ion transport</keyword>
<comment type="similarity">
    <text evidence="2">Belongs to the MscS (TC 1.A.23) family.</text>
</comment>
<comment type="caution">
    <text evidence="10">The sequence shown here is derived from an EMBL/GenBank/DDBJ whole genome shotgun (WGS) entry which is preliminary data.</text>
</comment>
<evidence type="ECO:0000256" key="8">
    <source>
        <dbReference type="SAM" id="Phobius"/>
    </source>
</evidence>
<accession>A0A2C9WP00</accession>
<keyword evidence="6 8" id="KW-0472">Membrane</keyword>
<dbReference type="PANTHER" id="PTHR30566:SF5">
    <property type="entry name" value="MECHANOSENSITIVE ION CHANNEL PROTEIN 1, MITOCHONDRIAL-RELATED"/>
    <property type="match status" value="1"/>
</dbReference>
<dbReference type="GO" id="GO:0008381">
    <property type="term" value="F:mechanosensitive monoatomic ion channel activity"/>
    <property type="evidence" value="ECO:0000318"/>
    <property type="project" value="GO_Central"/>
</dbReference>
<dbReference type="InterPro" id="IPR006685">
    <property type="entry name" value="MscS_channel_2nd"/>
</dbReference>
<dbReference type="InterPro" id="IPR011014">
    <property type="entry name" value="MscS_channel_TM-2"/>
</dbReference>
<dbReference type="STRING" id="3983.A0A2C9WP00"/>
<feature type="transmembrane region" description="Helical" evidence="8">
    <location>
        <begin position="256"/>
        <end position="277"/>
    </location>
</feature>
<feature type="transmembrane region" description="Helical" evidence="8">
    <location>
        <begin position="196"/>
        <end position="214"/>
    </location>
</feature>
<name>A0A2C9WP00_MANES</name>
<dbReference type="GO" id="GO:0034599">
    <property type="term" value="P:cellular response to oxidative stress"/>
    <property type="evidence" value="ECO:0000318"/>
    <property type="project" value="GO_Central"/>
</dbReference>
<organism evidence="10 11">
    <name type="scientific">Manihot esculenta</name>
    <name type="common">Cassava</name>
    <name type="synonym">Jatropha manihot</name>
    <dbReference type="NCBI Taxonomy" id="3983"/>
    <lineage>
        <taxon>Eukaryota</taxon>
        <taxon>Viridiplantae</taxon>
        <taxon>Streptophyta</taxon>
        <taxon>Embryophyta</taxon>
        <taxon>Tracheophyta</taxon>
        <taxon>Spermatophyta</taxon>
        <taxon>Magnoliopsida</taxon>
        <taxon>eudicotyledons</taxon>
        <taxon>Gunneridae</taxon>
        <taxon>Pentapetalae</taxon>
        <taxon>rosids</taxon>
        <taxon>fabids</taxon>
        <taxon>Malpighiales</taxon>
        <taxon>Euphorbiaceae</taxon>
        <taxon>Crotonoideae</taxon>
        <taxon>Manihoteae</taxon>
        <taxon>Manihot</taxon>
    </lineage>
</organism>
<dbReference type="Gene3D" id="2.30.30.60">
    <property type="match status" value="1"/>
</dbReference>
<keyword evidence="11" id="KW-1185">Reference proteome</keyword>
<evidence type="ECO:0000256" key="5">
    <source>
        <dbReference type="ARBA" id="ARBA00023065"/>
    </source>
</evidence>
<evidence type="ECO:0000256" key="7">
    <source>
        <dbReference type="ARBA" id="ARBA00023303"/>
    </source>
</evidence>
<evidence type="ECO:0000259" key="9">
    <source>
        <dbReference type="Pfam" id="PF00924"/>
    </source>
</evidence>
<dbReference type="GO" id="GO:0016020">
    <property type="term" value="C:membrane"/>
    <property type="evidence" value="ECO:0007669"/>
    <property type="project" value="UniProtKB-SubCell"/>
</dbReference>
<dbReference type="EMBL" id="CM004387">
    <property type="protein sequence ID" value="OAY62256.1"/>
    <property type="molecule type" value="Genomic_DNA"/>
</dbReference>
<evidence type="ECO:0000313" key="11">
    <source>
        <dbReference type="Proteomes" id="UP000091857"/>
    </source>
</evidence>
<keyword evidence="4 8" id="KW-1133">Transmembrane helix</keyword>